<dbReference type="SUPFAM" id="SSF46689">
    <property type="entry name" value="Homeodomain-like"/>
    <property type="match status" value="1"/>
</dbReference>
<sequence length="204" mass="22495">MHPKGHFREAILEAAEEIVMETGAQNLTLSAVASRAGISKGGLLYHFQTKRELIQATLKRAAERLDEEAKRQGEDLPETPSRRLKAHLLAHDVTSRYPEVLRTKRLFAGLLAAAALDPELATPLRHEYEAFFRELTGAGLSREKAAVVCLASDGLCLLDLVHVSPFDEETRERILEELLRLADGAVLPRENAREPEGTAKGAGR</sequence>
<organism evidence="6 7">
    <name type="scientific">Aminomonas paucivorans DSM 12260</name>
    <dbReference type="NCBI Taxonomy" id="584708"/>
    <lineage>
        <taxon>Bacteria</taxon>
        <taxon>Thermotogati</taxon>
        <taxon>Synergistota</taxon>
        <taxon>Synergistia</taxon>
        <taxon>Synergistales</taxon>
        <taxon>Synergistaceae</taxon>
        <taxon>Aminomonas</taxon>
    </lineage>
</organism>
<evidence type="ECO:0000256" key="3">
    <source>
        <dbReference type="ARBA" id="ARBA00023163"/>
    </source>
</evidence>
<gene>
    <name evidence="6" type="ORF">Apau_0053</name>
</gene>
<dbReference type="PRINTS" id="PR00455">
    <property type="entry name" value="HTHTETR"/>
</dbReference>
<dbReference type="Pfam" id="PF17937">
    <property type="entry name" value="TetR_C_28"/>
    <property type="match status" value="1"/>
</dbReference>
<accession>E3CVN0</accession>
<evidence type="ECO:0000256" key="2">
    <source>
        <dbReference type="ARBA" id="ARBA00023125"/>
    </source>
</evidence>
<dbReference type="eggNOG" id="COG1309">
    <property type="taxonomic scope" value="Bacteria"/>
</dbReference>
<keyword evidence="2 4" id="KW-0238">DNA-binding</keyword>
<reference evidence="6 7" key="1">
    <citation type="journal article" date="2010" name="Stand. Genomic Sci.">
        <title>Non-contiguous finished genome sequence of Aminomonas paucivorans type strain (GLU-3).</title>
        <authorList>
            <person name="Pitluck S."/>
            <person name="Yasawong M."/>
            <person name="Held B."/>
            <person name="Lapidus A."/>
            <person name="Nolan M."/>
            <person name="Copeland A."/>
            <person name="Lucas S."/>
            <person name="Del Rio T.G."/>
            <person name="Tice H."/>
            <person name="Cheng J.F."/>
            <person name="Chertkov O."/>
            <person name="Goodwin L."/>
            <person name="Tapia R."/>
            <person name="Han C."/>
            <person name="Liolios K."/>
            <person name="Ivanova N."/>
            <person name="Mavromatis K."/>
            <person name="Ovchinnikova G."/>
            <person name="Pati A."/>
            <person name="Chen A."/>
            <person name="Palaniappan K."/>
            <person name="Land M."/>
            <person name="Hauser L."/>
            <person name="Chang Y.J."/>
            <person name="Jeffries C.D."/>
            <person name="Pukall R."/>
            <person name="Spring S."/>
            <person name="Rohde M."/>
            <person name="Sikorski J."/>
            <person name="Goker M."/>
            <person name="Woyke T."/>
            <person name="Bristow J."/>
            <person name="Eisen J.A."/>
            <person name="Markowitz V."/>
            <person name="Hugenholtz P."/>
            <person name="Kyrpides N.C."/>
            <person name="Klenk H.P."/>
        </authorList>
    </citation>
    <scope>NUCLEOTIDE SEQUENCE [LARGE SCALE GENOMIC DNA]</scope>
    <source>
        <strain evidence="6 7">DSM 12260</strain>
    </source>
</reference>
<dbReference type="InterPro" id="IPR050109">
    <property type="entry name" value="HTH-type_TetR-like_transc_reg"/>
</dbReference>
<dbReference type="PaxDb" id="584708-Apau_0053"/>
<dbReference type="GO" id="GO:0003700">
    <property type="term" value="F:DNA-binding transcription factor activity"/>
    <property type="evidence" value="ECO:0007669"/>
    <property type="project" value="TreeGrafter"/>
</dbReference>
<feature type="DNA-binding region" description="H-T-H motif" evidence="4">
    <location>
        <begin position="28"/>
        <end position="47"/>
    </location>
</feature>
<dbReference type="Gene3D" id="1.10.357.10">
    <property type="entry name" value="Tetracycline Repressor, domain 2"/>
    <property type="match status" value="1"/>
</dbReference>
<keyword evidence="7" id="KW-1185">Reference proteome</keyword>
<dbReference type="Pfam" id="PF00440">
    <property type="entry name" value="TetR_N"/>
    <property type="match status" value="1"/>
</dbReference>
<protein>
    <submittedName>
        <fullName evidence="6">Transcriptional regulator, TetR family</fullName>
    </submittedName>
</protein>
<evidence type="ECO:0000313" key="6">
    <source>
        <dbReference type="EMBL" id="EFQ22493.1"/>
    </source>
</evidence>
<dbReference type="EMBL" id="CM001022">
    <property type="protein sequence ID" value="EFQ22493.1"/>
    <property type="molecule type" value="Genomic_DNA"/>
</dbReference>
<evidence type="ECO:0000259" key="5">
    <source>
        <dbReference type="PROSITE" id="PS50977"/>
    </source>
</evidence>
<keyword evidence="1" id="KW-0805">Transcription regulation</keyword>
<dbReference type="RefSeq" id="WP_006299631.1">
    <property type="nucleotide sequence ID" value="NZ_CM001022.1"/>
</dbReference>
<feature type="domain" description="HTH tetR-type" evidence="5">
    <location>
        <begin position="5"/>
        <end position="65"/>
    </location>
</feature>
<dbReference type="InterPro" id="IPR036271">
    <property type="entry name" value="Tet_transcr_reg_TetR-rel_C_sf"/>
</dbReference>
<proteinExistence type="predicted"/>
<dbReference type="InterPro" id="IPR041479">
    <property type="entry name" value="TetR_CgmR_C"/>
</dbReference>
<dbReference type="PANTHER" id="PTHR30055:SF234">
    <property type="entry name" value="HTH-TYPE TRANSCRIPTIONAL REGULATOR BETI"/>
    <property type="match status" value="1"/>
</dbReference>
<dbReference type="PANTHER" id="PTHR30055">
    <property type="entry name" value="HTH-TYPE TRANSCRIPTIONAL REGULATOR RUTR"/>
    <property type="match status" value="1"/>
</dbReference>
<dbReference type="STRING" id="584708.Apau_0053"/>
<evidence type="ECO:0000313" key="7">
    <source>
        <dbReference type="Proteomes" id="UP000005096"/>
    </source>
</evidence>
<dbReference type="InterPro" id="IPR009057">
    <property type="entry name" value="Homeodomain-like_sf"/>
</dbReference>
<keyword evidence="3" id="KW-0804">Transcription</keyword>
<evidence type="ECO:0000256" key="4">
    <source>
        <dbReference type="PROSITE-ProRule" id="PRU00335"/>
    </source>
</evidence>
<dbReference type="GO" id="GO:0000976">
    <property type="term" value="F:transcription cis-regulatory region binding"/>
    <property type="evidence" value="ECO:0007669"/>
    <property type="project" value="TreeGrafter"/>
</dbReference>
<evidence type="ECO:0000256" key="1">
    <source>
        <dbReference type="ARBA" id="ARBA00023015"/>
    </source>
</evidence>
<dbReference type="Proteomes" id="UP000005096">
    <property type="component" value="Chromosome"/>
</dbReference>
<dbReference type="AlphaFoldDB" id="E3CVN0"/>
<dbReference type="HOGENOM" id="CLU_091687_2_1_0"/>
<name>E3CVN0_9BACT</name>
<dbReference type="InterPro" id="IPR001647">
    <property type="entry name" value="HTH_TetR"/>
</dbReference>
<dbReference type="PROSITE" id="PS50977">
    <property type="entry name" value="HTH_TETR_2"/>
    <property type="match status" value="1"/>
</dbReference>
<dbReference type="SUPFAM" id="SSF48498">
    <property type="entry name" value="Tetracyclin repressor-like, C-terminal domain"/>
    <property type="match status" value="1"/>
</dbReference>